<sequence>MKRKYVWMTGIAAAIALFGFSLNIRQGAPAQGVAVPLDLKGVEAAIQSMQTGHLHINTEPRRHIVLSGQQPLSAAEQDWGFVRQSALWANNNSNLADQIIMALKRAGLLDQTGTHTTTVAINGVNYKFKLEVGTCGATCNGITATAYSGTKNFTNRLKLWRASDNKDALELLFDDVNDLSGNTNGILLTYRLGVLDSAFSNNEDLIVESYISGASPDRKQTYSWGADFWLAPDPRAGRTSDRGRVVIEERTIGIKNQGPDDAGICVRIAARTVSFTSACGTNNHYYALAYGQKTGGNLETTARSGLALGTLTTNGTVCGADILKYATFNTGGFIQDGLIVGSVPTGFPDPNVDGGYPGVTALFNLVGTNGRSGINDSFDDLRKAKIDGLNAISFHPASEAPGF</sequence>
<dbReference type="NCBIfam" id="NF047527">
    <property type="entry name" value="LIC_12337_fam"/>
    <property type="match status" value="1"/>
</dbReference>
<organism evidence="1 2">
    <name type="scientific">Leptonema illini</name>
    <dbReference type="NCBI Taxonomy" id="183"/>
    <lineage>
        <taxon>Bacteria</taxon>
        <taxon>Pseudomonadati</taxon>
        <taxon>Spirochaetota</taxon>
        <taxon>Spirochaetia</taxon>
        <taxon>Leptospirales</taxon>
        <taxon>Leptospiraceae</taxon>
        <taxon>Leptonema</taxon>
    </lineage>
</organism>
<evidence type="ECO:0000313" key="1">
    <source>
        <dbReference type="EMBL" id="KAB2933553.1"/>
    </source>
</evidence>
<accession>A0A833H3E1</accession>
<name>A0A833H3E1_9LEPT</name>
<dbReference type="AlphaFoldDB" id="A0A833H3E1"/>
<dbReference type="EMBL" id="WBUI01000005">
    <property type="protein sequence ID" value="KAB2933553.1"/>
    <property type="molecule type" value="Genomic_DNA"/>
</dbReference>
<dbReference type="Proteomes" id="UP000460298">
    <property type="component" value="Unassembled WGS sequence"/>
</dbReference>
<comment type="caution">
    <text evidence="1">The sequence shown here is derived from an EMBL/GenBank/DDBJ whole genome shotgun (WGS) entry which is preliminary data.</text>
</comment>
<protein>
    <submittedName>
        <fullName evidence="1">Uncharacterized protein</fullName>
    </submittedName>
</protein>
<proteinExistence type="predicted"/>
<reference evidence="1 2" key="1">
    <citation type="submission" date="2019-10" db="EMBL/GenBank/DDBJ databases">
        <title>Extracellular Electron Transfer in a Candidatus Methanoperedens spp. Enrichment Culture.</title>
        <authorList>
            <person name="Berger S."/>
            <person name="Rangel Shaw D."/>
            <person name="Berben T."/>
            <person name="In 'T Zandt M."/>
            <person name="Frank J."/>
            <person name="Reimann J."/>
            <person name="Jetten M.S.M."/>
            <person name="Welte C.U."/>
        </authorList>
    </citation>
    <scope>NUCLEOTIDE SEQUENCE [LARGE SCALE GENOMIC DNA]</scope>
    <source>
        <strain evidence="1">SB12</strain>
    </source>
</reference>
<evidence type="ECO:0000313" key="2">
    <source>
        <dbReference type="Proteomes" id="UP000460298"/>
    </source>
</evidence>
<gene>
    <name evidence="1" type="ORF">F9K24_06815</name>
</gene>